<keyword evidence="3" id="KW-1185">Reference proteome</keyword>
<reference evidence="2 3" key="1">
    <citation type="journal article" date="2024" name="Science">
        <title>Giant polyketide synthase enzymes in the biosynthesis of giant marine polyether toxins.</title>
        <authorList>
            <person name="Fallon T.R."/>
            <person name="Shende V.V."/>
            <person name="Wierzbicki I.H."/>
            <person name="Pendleton A.L."/>
            <person name="Watervoot N.F."/>
            <person name="Auber R.P."/>
            <person name="Gonzalez D.J."/>
            <person name="Wisecaver J.H."/>
            <person name="Moore B.S."/>
        </authorList>
    </citation>
    <scope>NUCLEOTIDE SEQUENCE [LARGE SCALE GENOMIC DNA]</scope>
    <source>
        <strain evidence="2 3">12B1</strain>
    </source>
</reference>
<evidence type="ECO:0000313" key="2">
    <source>
        <dbReference type="EMBL" id="KAL1518674.1"/>
    </source>
</evidence>
<dbReference type="AlphaFoldDB" id="A0AB34JAG2"/>
<dbReference type="Gene3D" id="3.40.50.150">
    <property type="entry name" value="Vaccinia Virus protein VP39"/>
    <property type="match status" value="1"/>
</dbReference>
<evidence type="ECO:0008006" key="4">
    <source>
        <dbReference type="Google" id="ProtNLM"/>
    </source>
</evidence>
<dbReference type="Proteomes" id="UP001515480">
    <property type="component" value="Unassembled WGS sequence"/>
</dbReference>
<dbReference type="Pfam" id="PF13578">
    <property type="entry name" value="Methyltransf_24"/>
    <property type="match status" value="1"/>
</dbReference>
<name>A0AB34JAG2_PRYPA</name>
<evidence type="ECO:0000313" key="3">
    <source>
        <dbReference type="Proteomes" id="UP001515480"/>
    </source>
</evidence>
<dbReference type="EMBL" id="JBGBPQ010000010">
    <property type="protein sequence ID" value="KAL1518674.1"/>
    <property type="molecule type" value="Genomic_DNA"/>
</dbReference>
<proteinExistence type="predicted"/>
<gene>
    <name evidence="2" type="ORF">AB1Y20_002962</name>
</gene>
<evidence type="ECO:0000256" key="1">
    <source>
        <dbReference type="SAM" id="MobiDB-lite"/>
    </source>
</evidence>
<sequence length="296" mass="34015">MTSRWRLAAAALRLWPDEQPDVAPFMHGWVHLGNERLVRRLIASRRPRVLVELGSWLGLFTTFLLEETELCGASVFAVDPWDAARLQTSQADQYAADPEARRILADVPLYATFLANTWPHRHRLFPLRMTSLEGLAQIERLGAPVDLVYIDGDHSLDAVLADLEACHALFPEAAVVGDDWQWPEVRQAVRQFCTEHPMLQVVSHPRENWWYLETKQSEIMLLRDSRDVTVQRHAITFVHAAASEDERNCLCLSPKPSHLQLTRMPSSSTPRRSLRKRKQIEQNKPLKLPRENRDVT</sequence>
<protein>
    <recommendedName>
        <fullName evidence="4">Class I SAM-dependent methyltransferase</fullName>
    </recommendedName>
</protein>
<organism evidence="2 3">
    <name type="scientific">Prymnesium parvum</name>
    <name type="common">Toxic golden alga</name>
    <dbReference type="NCBI Taxonomy" id="97485"/>
    <lineage>
        <taxon>Eukaryota</taxon>
        <taxon>Haptista</taxon>
        <taxon>Haptophyta</taxon>
        <taxon>Prymnesiophyceae</taxon>
        <taxon>Prymnesiales</taxon>
        <taxon>Prymnesiaceae</taxon>
        <taxon>Prymnesium</taxon>
    </lineage>
</organism>
<dbReference type="SUPFAM" id="SSF53335">
    <property type="entry name" value="S-adenosyl-L-methionine-dependent methyltransferases"/>
    <property type="match status" value="1"/>
</dbReference>
<comment type="caution">
    <text evidence="2">The sequence shown here is derived from an EMBL/GenBank/DDBJ whole genome shotgun (WGS) entry which is preliminary data.</text>
</comment>
<accession>A0AB34JAG2</accession>
<dbReference type="InterPro" id="IPR029063">
    <property type="entry name" value="SAM-dependent_MTases_sf"/>
</dbReference>
<feature type="compositionally biased region" description="Low complexity" evidence="1">
    <location>
        <begin position="261"/>
        <end position="271"/>
    </location>
</feature>
<feature type="region of interest" description="Disordered" evidence="1">
    <location>
        <begin position="260"/>
        <end position="296"/>
    </location>
</feature>